<evidence type="ECO:0000313" key="2">
    <source>
        <dbReference type="Proteomes" id="UP000306552"/>
    </source>
</evidence>
<sequence length="226" mass="26875">MAQLELTDIFFDLDHTLWDFEKNSEITFNLIFEKHSINIDLNSFMNVYRPVNFKYWNMYRRNQIDSENLRFYRLKEVFETLKIKSDKQLINLIAEEYINYLSDQIHLFPDAQLTLNYLANKYRLHIITNGFEKIQHKKIKSSKIDHFFETVTTAEGSGFKKPDQRIFEHALKKAKTHQHNSLMIGDSLEADIQGAKDFGMEAIYFGKKPNFEIDYVENLKDLKTVL</sequence>
<dbReference type="Pfam" id="PF13419">
    <property type="entry name" value="HAD_2"/>
    <property type="match status" value="1"/>
</dbReference>
<protein>
    <submittedName>
        <fullName evidence="1">Noncanonical pyrimidine nucleotidase, YjjG family</fullName>
    </submittedName>
</protein>
<evidence type="ECO:0000313" key="1">
    <source>
        <dbReference type="EMBL" id="TKS57633.1"/>
    </source>
</evidence>
<dbReference type="EMBL" id="SWMU01000001">
    <property type="protein sequence ID" value="TKS57633.1"/>
    <property type="molecule type" value="Genomic_DNA"/>
</dbReference>
<dbReference type="SFLD" id="SFLDS00003">
    <property type="entry name" value="Haloacid_Dehalogenase"/>
    <property type="match status" value="1"/>
</dbReference>
<dbReference type="PRINTS" id="PR00413">
    <property type="entry name" value="HADHALOGNASE"/>
</dbReference>
<reference evidence="1 2" key="1">
    <citation type="submission" date="2019-04" db="EMBL/GenBank/DDBJ databases">
        <title>Psychroflexus halotolerans sp. nov., isolated from a marine solar saltern.</title>
        <authorList>
            <person name="Feng X."/>
        </authorList>
    </citation>
    <scope>NUCLEOTIDE SEQUENCE [LARGE SCALE GENOMIC DNA]</scope>
    <source>
        <strain evidence="1 2">WDS2C27</strain>
    </source>
</reference>
<dbReference type="Gene3D" id="3.40.50.1000">
    <property type="entry name" value="HAD superfamily/HAD-like"/>
    <property type="match status" value="1"/>
</dbReference>
<keyword evidence="2" id="KW-1185">Reference proteome</keyword>
<dbReference type="Gene3D" id="1.10.150.240">
    <property type="entry name" value="Putative phosphatase, domain 2"/>
    <property type="match status" value="1"/>
</dbReference>
<name>A0A4U5TTZ8_9FLAO</name>
<dbReference type="SUPFAM" id="SSF56784">
    <property type="entry name" value="HAD-like"/>
    <property type="match status" value="1"/>
</dbReference>
<dbReference type="AlphaFoldDB" id="A0A4U5TTZ8"/>
<dbReference type="InterPro" id="IPR011951">
    <property type="entry name" value="HAD-SF_hydro_IA_YjjG/PynA"/>
</dbReference>
<dbReference type="RefSeq" id="WP_138931333.1">
    <property type="nucleotide sequence ID" value="NZ_SWMU01000001.1"/>
</dbReference>
<accession>A0A4U5TTZ8</accession>
<dbReference type="NCBIfam" id="TIGR01549">
    <property type="entry name" value="HAD-SF-IA-v1"/>
    <property type="match status" value="1"/>
</dbReference>
<dbReference type="Proteomes" id="UP000306552">
    <property type="component" value="Unassembled WGS sequence"/>
</dbReference>
<organism evidence="1 2">
    <name type="scientific">Mesohalobacter halotolerans</name>
    <dbReference type="NCBI Taxonomy" id="1883405"/>
    <lineage>
        <taxon>Bacteria</taxon>
        <taxon>Pseudomonadati</taxon>
        <taxon>Bacteroidota</taxon>
        <taxon>Flavobacteriia</taxon>
        <taxon>Flavobacteriales</taxon>
        <taxon>Flavobacteriaceae</taxon>
        <taxon>Mesohalobacter</taxon>
    </lineage>
</organism>
<dbReference type="InterPro" id="IPR052550">
    <property type="entry name" value="Pyrimidine_5'-ntase_YjjG"/>
</dbReference>
<dbReference type="InterPro" id="IPR023198">
    <property type="entry name" value="PGP-like_dom2"/>
</dbReference>
<dbReference type="GO" id="GO:0008253">
    <property type="term" value="F:5'-nucleotidase activity"/>
    <property type="evidence" value="ECO:0007669"/>
    <property type="project" value="InterPro"/>
</dbReference>
<gene>
    <name evidence="1" type="ORF">FCN74_04245</name>
</gene>
<dbReference type="SFLD" id="SFLDG01129">
    <property type="entry name" value="C1.5:_HAD__Beta-PGM__Phosphata"/>
    <property type="match status" value="1"/>
</dbReference>
<proteinExistence type="predicted"/>
<dbReference type="InterPro" id="IPR023214">
    <property type="entry name" value="HAD_sf"/>
</dbReference>
<dbReference type="InterPro" id="IPR041492">
    <property type="entry name" value="HAD_2"/>
</dbReference>
<dbReference type="NCBIfam" id="TIGR02254">
    <property type="entry name" value="YjjG_YfnB"/>
    <property type="match status" value="1"/>
</dbReference>
<dbReference type="PANTHER" id="PTHR47478:SF1">
    <property type="entry name" value="PYRIMIDINE 5'-NUCLEOTIDASE YJJG"/>
    <property type="match status" value="1"/>
</dbReference>
<dbReference type="PANTHER" id="PTHR47478">
    <property type="match status" value="1"/>
</dbReference>
<dbReference type="InterPro" id="IPR036412">
    <property type="entry name" value="HAD-like_sf"/>
</dbReference>
<comment type="caution">
    <text evidence="1">The sequence shown here is derived from an EMBL/GenBank/DDBJ whole genome shotgun (WGS) entry which is preliminary data.</text>
</comment>
<dbReference type="InterPro" id="IPR006439">
    <property type="entry name" value="HAD-SF_hydro_IA"/>
</dbReference>
<dbReference type="OrthoDB" id="9802350at2"/>